<dbReference type="OrthoDB" id="8096613at2"/>
<feature type="domain" description="YjiS-like" evidence="1">
    <location>
        <begin position="20"/>
        <end position="53"/>
    </location>
</feature>
<name>A0A1H6A708_9RHOB</name>
<evidence type="ECO:0000313" key="2">
    <source>
        <dbReference type="EMBL" id="SEG43974.1"/>
    </source>
</evidence>
<sequence length="69" mass="8165">MQDIRTRILPLPRSGQFFSKIVAMIRLARQRRALAALDDHQLRDIGLTPEDARQEAERQFWDVPNHWRG</sequence>
<dbReference type="EMBL" id="FNUZ01000004">
    <property type="protein sequence ID" value="SEG43974.1"/>
    <property type="molecule type" value="Genomic_DNA"/>
</dbReference>
<keyword evidence="3" id="KW-1185">Reference proteome</keyword>
<protein>
    <submittedName>
        <fullName evidence="2">Uncharacterized conserved protein YjiS, DUF1127 family</fullName>
    </submittedName>
</protein>
<gene>
    <name evidence="2" type="ORF">SAMN04488045_2862</name>
</gene>
<proteinExistence type="predicted"/>
<accession>A0A1H6A708</accession>
<reference evidence="2 3" key="1">
    <citation type="submission" date="2016-10" db="EMBL/GenBank/DDBJ databases">
        <authorList>
            <person name="de Groot N.N."/>
        </authorList>
    </citation>
    <scope>NUCLEOTIDE SEQUENCE [LARGE SCALE GENOMIC DNA]</scope>
    <source>
        <strain evidence="2 3">DSM 26915</strain>
    </source>
</reference>
<dbReference type="InterPro" id="IPR009506">
    <property type="entry name" value="YjiS-like"/>
</dbReference>
<evidence type="ECO:0000313" key="3">
    <source>
        <dbReference type="Proteomes" id="UP000236752"/>
    </source>
</evidence>
<dbReference type="RefSeq" id="WP_103911170.1">
    <property type="nucleotide sequence ID" value="NZ_FNUZ01000004.1"/>
</dbReference>
<evidence type="ECO:0000259" key="1">
    <source>
        <dbReference type="Pfam" id="PF06568"/>
    </source>
</evidence>
<dbReference type="AlphaFoldDB" id="A0A1H6A708"/>
<dbReference type="Pfam" id="PF06568">
    <property type="entry name" value="YjiS-like"/>
    <property type="match status" value="1"/>
</dbReference>
<dbReference type="Proteomes" id="UP000236752">
    <property type="component" value="Unassembled WGS sequence"/>
</dbReference>
<organism evidence="2 3">
    <name type="scientific">Thalassococcus halodurans</name>
    <dbReference type="NCBI Taxonomy" id="373675"/>
    <lineage>
        <taxon>Bacteria</taxon>
        <taxon>Pseudomonadati</taxon>
        <taxon>Pseudomonadota</taxon>
        <taxon>Alphaproteobacteria</taxon>
        <taxon>Rhodobacterales</taxon>
        <taxon>Roseobacteraceae</taxon>
        <taxon>Thalassococcus</taxon>
    </lineage>
</organism>